<evidence type="ECO:0000313" key="2">
    <source>
        <dbReference type="EMBL" id="KAF1849191.1"/>
    </source>
</evidence>
<dbReference type="RefSeq" id="XP_040791754.1">
    <property type="nucleotide sequence ID" value="XM_040935970.1"/>
</dbReference>
<proteinExistence type="predicted"/>
<feature type="chain" id="PRO_5040499079" description="Secreted protein" evidence="1">
    <location>
        <begin position="21"/>
        <end position="132"/>
    </location>
</feature>
<protein>
    <recommendedName>
        <fullName evidence="4">Secreted protein</fullName>
    </recommendedName>
</protein>
<dbReference type="EMBL" id="ML976615">
    <property type="protein sequence ID" value="KAF1849191.1"/>
    <property type="molecule type" value="Genomic_DNA"/>
</dbReference>
<name>A0A9P4GQB2_9PLEO</name>
<reference evidence="2" key="1">
    <citation type="submission" date="2020-01" db="EMBL/GenBank/DDBJ databases">
        <authorList>
            <consortium name="DOE Joint Genome Institute"/>
            <person name="Haridas S."/>
            <person name="Albert R."/>
            <person name="Binder M."/>
            <person name="Bloem J."/>
            <person name="Labutti K."/>
            <person name="Salamov A."/>
            <person name="Andreopoulos B."/>
            <person name="Baker S.E."/>
            <person name="Barry K."/>
            <person name="Bills G."/>
            <person name="Bluhm B.H."/>
            <person name="Cannon C."/>
            <person name="Castanera R."/>
            <person name="Culley D.E."/>
            <person name="Daum C."/>
            <person name="Ezra D."/>
            <person name="Gonzalez J.B."/>
            <person name="Henrissat B."/>
            <person name="Kuo A."/>
            <person name="Liang C."/>
            <person name="Lipzen A."/>
            <person name="Lutzoni F."/>
            <person name="Magnuson J."/>
            <person name="Mondo S."/>
            <person name="Nolan M."/>
            <person name="Ohm R."/>
            <person name="Pangilinan J."/>
            <person name="Park H.-J."/>
            <person name="Ramirez L."/>
            <person name="Alfaro M."/>
            <person name="Sun H."/>
            <person name="Tritt A."/>
            <person name="Yoshinaga Y."/>
            <person name="Zwiers L.-H."/>
            <person name="Turgeon B.G."/>
            <person name="Goodwin S.B."/>
            <person name="Spatafora J.W."/>
            <person name="Crous P.W."/>
            <person name="Grigoriev I.V."/>
        </authorList>
    </citation>
    <scope>NUCLEOTIDE SEQUENCE</scope>
    <source>
        <strain evidence="2">CBS 394.84</strain>
    </source>
</reference>
<feature type="signal peptide" evidence="1">
    <location>
        <begin position="1"/>
        <end position="20"/>
    </location>
</feature>
<dbReference type="AlphaFoldDB" id="A0A9P4GQB2"/>
<sequence length="132" mass="14623">MKYCLVAITVLFSLTEYAAALPAETKRTVGGIKICTGEYWTGTCGYKVQPLNSCIHLDAPWYHTISSFGPDQGTTCNWYRDYNCNDQIASGIVYPGIDDMDHPAPGCQKRSENGLEKRCHGNQVGSFKCWAT</sequence>
<evidence type="ECO:0008006" key="4">
    <source>
        <dbReference type="Google" id="ProtNLM"/>
    </source>
</evidence>
<gene>
    <name evidence="2" type="ORF">K460DRAFT_394078</name>
</gene>
<organism evidence="2 3">
    <name type="scientific">Cucurbitaria berberidis CBS 394.84</name>
    <dbReference type="NCBI Taxonomy" id="1168544"/>
    <lineage>
        <taxon>Eukaryota</taxon>
        <taxon>Fungi</taxon>
        <taxon>Dikarya</taxon>
        <taxon>Ascomycota</taxon>
        <taxon>Pezizomycotina</taxon>
        <taxon>Dothideomycetes</taxon>
        <taxon>Pleosporomycetidae</taxon>
        <taxon>Pleosporales</taxon>
        <taxon>Pleosporineae</taxon>
        <taxon>Cucurbitariaceae</taxon>
        <taxon>Cucurbitaria</taxon>
    </lineage>
</organism>
<keyword evidence="1" id="KW-0732">Signal</keyword>
<accession>A0A9P4GQB2</accession>
<dbReference type="GeneID" id="63853221"/>
<keyword evidence="3" id="KW-1185">Reference proteome</keyword>
<evidence type="ECO:0000256" key="1">
    <source>
        <dbReference type="SAM" id="SignalP"/>
    </source>
</evidence>
<dbReference type="OrthoDB" id="2910287at2759"/>
<dbReference type="Proteomes" id="UP000800039">
    <property type="component" value="Unassembled WGS sequence"/>
</dbReference>
<evidence type="ECO:0000313" key="3">
    <source>
        <dbReference type="Proteomes" id="UP000800039"/>
    </source>
</evidence>
<comment type="caution">
    <text evidence="2">The sequence shown here is derived from an EMBL/GenBank/DDBJ whole genome shotgun (WGS) entry which is preliminary data.</text>
</comment>